<reference evidence="3" key="2">
    <citation type="submission" date="2013-12" db="EMBL/GenBank/DDBJ databases">
        <title>Evolution of pathogenesis and genome organization in the Tremellales.</title>
        <authorList>
            <person name="Cuomo C."/>
            <person name="Litvintseva A."/>
            <person name="Heitman J."/>
            <person name="Chen Y."/>
            <person name="Sun S."/>
            <person name="Springer D."/>
            <person name="Dromer F."/>
            <person name="Young S."/>
            <person name="Zeng Q."/>
            <person name="Chapman S."/>
            <person name="Gujja S."/>
            <person name="Saif S."/>
            <person name="Birren B."/>
        </authorList>
    </citation>
    <scope>NUCLEOTIDE SEQUENCE [LARGE SCALE GENOMIC DNA]</scope>
    <source>
        <strain evidence="3">BCC8398</strain>
    </source>
</reference>
<feature type="compositionally biased region" description="Acidic residues" evidence="1">
    <location>
        <begin position="76"/>
        <end position="87"/>
    </location>
</feature>
<dbReference type="Proteomes" id="UP000092666">
    <property type="component" value="Unassembled WGS sequence"/>
</dbReference>
<sequence length="148" mass="17429">MTADSGRSPECLGTDAVRFILSLSEEERVLSQPHIKQQFIEAGDEEELQAMSRWQALMTGPRALHLLTGGRRRENENDDREEEEENGYEWTQYPDHEYAYWIDFEQGIFELQSASHEERWTFAQLRKKTGFWMALVRSQILSEKTLEE</sequence>
<feature type="region of interest" description="Disordered" evidence="1">
    <location>
        <begin position="69"/>
        <end position="88"/>
    </location>
</feature>
<evidence type="ECO:0000256" key="1">
    <source>
        <dbReference type="SAM" id="MobiDB-lite"/>
    </source>
</evidence>
<accession>A0A1B9GNB1</accession>
<organism evidence="2 3">
    <name type="scientific">Kwoniella heveanensis BCC8398</name>
    <dbReference type="NCBI Taxonomy" id="1296120"/>
    <lineage>
        <taxon>Eukaryota</taxon>
        <taxon>Fungi</taxon>
        <taxon>Dikarya</taxon>
        <taxon>Basidiomycota</taxon>
        <taxon>Agaricomycotina</taxon>
        <taxon>Tremellomycetes</taxon>
        <taxon>Tremellales</taxon>
        <taxon>Cryptococcaceae</taxon>
        <taxon>Kwoniella</taxon>
    </lineage>
</organism>
<protein>
    <submittedName>
        <fullName evidence="2">Uncharacterized protein</fullName>
    </submittedName>
</protein>
<evidence type="ECO:0000313" key="2">
    <source>
        <dbReference type="EMBL" id="OCF32481.1"/>
    </source>
</evidence>
<proteinExistence type="predicted"/>
<evidence type="ECO:0000313" key="3">
    <source>
        <dbReference type="Proteomes" id="UP000092666"/>
    </source>
</evidence>
<gene>
    <name evidence="2" type="ORF">I316_05908</name>
</gene>
<reference evidence="2 3" key="1">
    <citation type="submission" date="2013-07" db="EMBL/GenBank/DDBJ databases">
        <title>The Genome Sequence of Cryptococcus heveanensis BCC8398.</title>
        <authorList>
            <consortium name="The Broad Institute Genome Sequencing Platform"/>
            <person name="Cuomo C."/>
            <person name="Litvintseva A."/>
            <person name="Chen Y."/>
            <person name="Heitman J."/>
            <person name="Sun S."/>
            <person name="Springer D."/>
            <person name="Dromer F."/>
            <person name="Young S.K."/>
            <person name="Zeng Q."/>
            <person name="Gargeya S."/>
            <person name="Fitzgerald M."/>
            <person name="Abouelleil A."/>
            <person name="Alvarado L."/>
            <person name="Berlin A.M."/>
            <person name="Chapman S.B."/>
            <person name="Dewar J."/>
            <person name="Goldberg J."/>
            <person name="Griggs A."/>
            <person name="Gujja S."/>
            <person name="Hansen M."/>
            <person name="Howarth C."/>
            <person name="Imamovic A."/>
            <person name="Larimer J."/>
            <person name="McCowan C."/>
            <person name="Murphy C."/>
            <person name="Pearson M."/>
            <person name="Priest M."/>
            <person name="Roberts A."/>
            <person name="Saif S."/>
            <person name="Shea T."/>
            <person name="Sykes S."/>
            <person name="Wortman J."/>
            <person name="Nusbaum C."/>
            <person name="Birren B."/>
        </authorList>
    </citation>
    <scope>NUCLEOTIDE SEQUENCE [LARGE SCALE GENOMIC DNA]</scope>
    <source>
        <strain evidence="2 3">BCC8398</strain>
    </source>
</reference>
<dbReference type="AlphaFoldDB" id="A0A1B9GNB1"/>
<keyword evidence="3" id="KW-1185">Reference proteome</keyword>
<dbReference type="EMBL" id="KI669508">
    <property type="protein sequence ID" value="OCF32481.1"/>
    <property type="molecule type" value="Genomic_DNA"/>
</dbReference>
<name>A0A1B9GNB1_9TREE</name>